<dbReference type="AlphaFoldDB" id="A0A7X5U8J8"/>
<dbReference type="Pfam" id="PF12849">
    <property type="entry name" value="PBP_like_2"/>
    <property type="match status" value="1"/>
</dbReference>
<evidence type="ECO:0000313" key="4">
    <source>
        <dbReference type="EMBL" id="NII05785.1"/>
    </source>
</evidence>
<feature type="signal peptide" evidence="2">
    <location>
        <begin position="1"/>
        <end position="29"/>
    </location>
</feature>
<dbReference type="SUPFAM" id="SSF53850">
    <property type="entry name" value="Periplasmic binding protein-like II"/>
    <property type="match status" value="1"/>
</dbReference>
<dbReference type="PANTHER" id="PTHR42996">
    <property type="entry name" value="PHOSPHATE-BINDING PROTEIN PSTS"/>
    <property type="match status" value="1"/>
</dbReference>
<dbReference type="InterPro" id="IPR024370">
    <property type="entry name" value="PBP_domain"/>
</dbReference>
<feature type="chain" id="PRO_5030526378" evidence="2">
    <location>
        <begin position="30"/>
        <end position="434"/>
    </location>
</feature>
<proteinExistence type="inferred from homology"/>
<feature type="domain" description="PBP" evidence="3">
    <location>
        <begin position="60"/>
        <end position="382"/>
    </location>
</feature>
<keyword evidence="2" id="KW-0732">Signal</keyword>
<evidence type="ECO:0000313" key="5">
    <source>
        <dbReference type="Proteomes" id="UP000490980"/>
    </source>
</evidence>
<evidence type="ECO:0000259" key="3">
    <source>
        <dbReference type="Pfam" id="PF12849"/>
    </source>
</evidence>
<dbReference type="RefSeq" id="WP_166946865.1">
    <property type="nucleotide sequence ID" value="NZ_JAARLZ010000002.1"/>
</dbReference>
<dbReference type="Proteomes" id="UP000490980">
    <property type="component" value="Unassembled WGS sequence"/>
</dbReference>
<comment type="caution">
    <text evidence="4">The sequence shown here is derived from an EMBL/GenBank/DDBJ whole genome shotgun (WGS) entry which is preliminary data.</text>
</comment>
<evidence type="ECO:0000256" key="1">
    <source>
        <dbReference type="ARBA" id="ARBA00008725"/>
    </source>
</evidence>
<sequence length="434" mass="43358">MRHAFCNTRMKFVAGAVLLSLASVSFAQSATLVGGGATLPAAGYAGNTANRLMTPSTGTLLAAYGSANGVGTTYCQTGSGGGKNILAGSVSGFNVNAACDGTSPIGFGGTGLSQPHFVGSDSPLSASDYSNYLAGHTATGAQPVQAPAVAGAIAVVFNKPQVRALRLNESQVCQIFSGKIKNWEDAALASAIVPMPGQTVTGPIKIAYRSDGSGTSFAFTNHLSAKCGTDATFGGNGQATQFQTNQDYATAAAAYLSSYSSSVGASGNPGVITAIGANQGSIGYAETANSVQSGTQRASISNDSAATTFVDPATFGGPLPVTVTYDKIIGSNNAAGRPQLASLSPAPAVAQCVAVVDPAAYAVPASGYPIVAVSYFLVNAKGNGADLAHVQSLLISPYNTTVRSNVTKIGAGQGLSFLTAPGIDSSFASRCVTQ</sequence>
<protein>
    <submittedName>
        <fullName evidence="4">Extracellular solute-binding protein</fullName>
    </submittedName>
</protein>
<dbReference type="EMBL" id="JAARLZ010000002">
    <property type="protein sequence ID" value="NII05785.1"/>
    <property type="molecule type" value="Genomic_DNA"/>
</dbReference>
<dbReference type="InterPro" id="IPR050962">
    <property type="entry name" value="Phosphate-bind_PstS"/>
</dbReference>
<accession>A0A7X5U8J8</accession>
<evidence type="ECO:0000256" key="2">
    <source>
        <dbReference type="SAM" id="SignalP"/>
    </source>
</evidence>
<organism evidence="4 5">
    <name type="scientific">Luteibacter anthropi</name>
    <dbReference type="NCBI Taxonomy" id="564369"/>
    <lineage>
        <taxon>Bacteria</taxon>
        <taxon>Pseudomonadati</taxon>
        <taxon>Pseudomonadota</taxon>
        <taxon>Gammaproteobacteria</taxon>
        <taxon>Lysobacterales</taxon>
        <taxon>Rhodanobacteraceae</taxon>
        <taxon>Luteibacter</taxon>
    </lineage>
</organism>
<dbReference type="PANTHER" id="PTHR42996:SF1">
    <property type="entry name" value="PHOSPHATE-BINDING PROTEIN PSTS"/>
    <property type="match status" value="1"/>
</dbReference>
<keyword evidence="5" id="KW-1185">Reference proteome</keyword>
<comment type="similarity">
    <text evidence="1">Belongs to the PstS family.</text>
</comment>
<gene>
    <name evidence="4" type="ORF">HBF25_05185</name>
</gene>
<dbReference type="Gene3D" id="3.40.190.10">
    <property type="entry name" value="Periplasmic binding protein-like II"/>
    <property type="match status" value="2"/>
</dbReference>
<reference evidence="4 5" key="1">
    <citation type="submission" date="2020-03" db="EMBL/GenBank/DDBJ databases">
        <authorList>
            <person name="Lai Q."/>
        </authorList>
    </citation>
    <scope>NUCLEOTIDE SEQUENCE [LARGE SCALE GENOMIC DNA]</scope>
    <source>
        <strain evidence="4 5">CCUG 25036</strain>
    </source>
</reference>
<name>A0A7X5U8J8_9GAMM</name>